<gene>
    <name evidence="3" type="ORF">COA96_02590</name>
</gene>
<evidence type="ECO:0000256" key="2">
    <source>
        <dbReference type="SAM" id="SignalP"/>
    </source>
</evidence>
<evidence type="ECO:0000256" key="1">
    <source>
        <dbReference type="SAM" id="MobiDB-lite"/>
    </source>
</evidence>
<evidence type="ECO:0000313" key="4">
    <source>
        <dbReference type="Proteomes" id="UP000218327"/>
    </source>
</evidence>
<dbReference type="EMBL" id="NVVJ01000005">
    <property type="protein sequence ID" value="PCJ27758.1"/>
    <property type="molecule type" value="Genomic_DNA"/>
</dbReference>
<organism evidence="3 4">
    <name type="scientific">SAR86 cluster bacterium</name>
    <dbReference type="NCBI Taxonomy" id="2030880"/>
    <lineage>
        <taxon>Bacteria</taxon>
        <taxon>Pseudomonadati</taxon>
        <taxon>Pseudomonadota</taxon>
        <taxon>Gammaproteobacteria</taxon>
        <taxon>SAR86 cluster</taxon>
    </lineage>
</organism>
<evidence type="ECO:0000313" key="3">
    <source>
        <dbReference type="EMBL" id="PCJ27758.1"/>
    </source>
</evidence>
<dbReference type="Proteomes" id="UP000218327">
    <property type="component" value="Unassembled WGS sequence"/>
</dbReference>
<evidence type="ECO:0008006" key="5">
    <source>
        <dbReference type="Google" id="ProtNLM"/>
    </source>
</evidence>
<dbReference type="AlphaFoldDB" id="A0A2A5B9G1"/>
<sequence length="265" mass="28405">MNQHSRTQWKKGLSSRTLSTFVLTICLSTAVVAQDQNPLENDNVDASVTQGFALFESVENAENRTGAQARRNNRESRATIAEPEFTLIGTSRIGGKYSATIQHRSGETLIVRADPGAFTAIPEHFGYSIVNIGAGEVSIRYPASSACIAFSEQGVECNEAGNTAELALTTAEPLASTAFRPGSDLQVDEGQTIDPDAALDEQVPVAANPFEALRAQRDQRGVANPAASNGNTAGGRFTPRRISDEDVPPGMRRVRTPFGDRLVDQ</sequence>
<name>A0A2A5B9G1_9GAMM</name>
<accession>A0A2A5B9G1</accession>
<comment type="caution">
    <text evidence="3">The sequence shown here is derived from an EMBL/GenBank/DDBJ whole genome shotgun (WGS) entry which is preliminary data.</text>
</comment>
<feature type="chain" id="PRO_5012630586" description="FecR protein domain-containing protein" evidence="2">
    <location>
        <begin position="34"/>
        <end position="265"/>
    </location>
</feature>
<feature type="region of interest" description="Disordered" evidence="1">
    <location>
        <begin position="219"/>
        <end position="265"/>
    </location>
</feature>
<feature type="signal peptide" evidence="2">
    <location>
        <begin position="1"/>
        <end position="33"/>
    </location>
</feature>
<proteinExistence type="predicted"/>
<keyword evidence="2" id="KW-0732">Signal</keyword>
<reference evidence="4" key="1">
    <citation type="submission" date="2017-08" db="EMBL/GenBank/DDBJ databases">
        <title>A dynamic microbial community with high functional redundancy inhabits the cold, oxic subseafloor aquifer.</title>
        <authorList>
            <person name="Tully B.J."/>
            <person name="Wheat C.G."/>
            <person name="Glazer B.T."/>
            <person name="Huber J.A."/>
        </authorList>
    </citation>
    <scope>NUCLEOTIDE SEQUENCE [LARGE SCALE GENOMIC DNA]</scope>
</reference>
<protein>
    <recommendedName>
        <fullName evidence="5">FecR protein domain-containing protein</fullName>
    </recommendedName>
</protein>